<dbReference type="Gene3D" id="3.40.50.410">
    <property type="entry name" value="von Willebrand factor, type A domain"/>
    <property type="match status" value="1"/>
</dbReference>
<name>A0AAE0G3C3_9CHLO</name>
<dbReference type="SUPFAM" id="SSF53300">
    <property type="entry name" value="vWA-like"/>
    <property type="match status" value="1"/>
</dbReference>
<evidence type="ECO:0000313" key="1">
    <source>
        <dbReference type="EMBL" id="KAK3270851.1"/>
    </source>
</evidence>
<reference evidence="1 2" key="1">
    <citation type="journal article" date="2015" name="Genome Biol. Evol.">
        <title>Comparative Genomics of a Bacterivorous Green Alga Reveals Evolutionary Causalities and Consequences of Phago-Mixotrophic Mode of Nutrition.</title>
        <authorList>
            <person name="Burns J.A."/>
            <person name="Paasch A."/>
            <person name="Narechania A."/>
            <person name="Kim E."/>
        </authorList>
    </citation>
    <scope>NUCLEOTIDE SEQUENCE [LARGE SCALE GENOMIC DNA]</scope>
    <source>
        <strain evidence="1 2">PLY_AMNH</strain>
    </source>
</reference>
<dbReference type="AlphaFoldDB" id="A0AAE0G3C3"/>
<proteinExistence type="predicted"/>
<feature type="non-terminal residue" evidence="1">
    <location>
        <position position="1"/>
    </location>
</feature>
<protein>
    <submittedName>
        <fullName evidence="1">Uncharacterized protein</fullName>
    </submittedName>
</protein>
<gene>
    <name evidence="1" type="ORF">CYMTET_20766</name>
</gene>
<evidence type="ECO:0000313" key="2">
    <source>
        <dbReference type="Proteomes" id="UP001190700"/>
    </source>
</evidence>
<dbReference type="InterPro" id="IPR036465">
    <property type="entry name" value="vWFA_dom_sf"/>
</dbReference>
<dbReference type="EMBL" id="LGRX02010166">
    <property type="protein sequence ID" value="KAK3270851.1"/>
    <property type="molecule type" value="Genomic_DNA"/>
</dbReference>
<keyword evidence="2" id="KW-1185">Reference proteome</keyword>
<dbReference type="Proteomes" id="UP001190700">
    <property type="component" value="Unassembled WGS sequence"/>
</dbReference>
<comment type="caution">
    <text evidence="1">The sequence shown here is derived from an EMBL/GenBank/DDBJ whole genome shotgun (WGS) entry which is preliminary data.</text>
</comment>
<sequence>VGIALLARAQVVGGGGGTGSDQTSNSAAAAGRILVCAGGHPSHGPGGWPADLDHPQRSFLMNSAADYFAELGVRAARSAVTVDILSGARVPMGTPIVEPMVNTCGGKLMLHEGFVEDFANDLVNTPKRFLGVKGVVDVHVTSGAPPPLLLS</sequence>
<organism evidence="1 2">
    <name type="scientific">Cymbomonas tetramitiformis</name>
    <dbReference type="NCBI Taxonomy" id="36881"/>
    <lineage>
        <taxon>Eukaryota</taxon>
        <taxon>Viridiplantae</taxon>
        <taxon>Chlorophyta</taxon>
        <taxon>Pyramimonadophyceae</taxon>
        <taxon>Pyramimonadales</taxon>
        <taxon>Pyramimonadaceae</taxon>
        <taxon>Cymbomonas</taxon>
    </lineage>
</organism>
<accession>A0AAE0G3C3</accession>